<dbReference type="InterPro" id="IPR001148">
    <property type="entry name" value="CA_dom"/>
</dbReference>
<dbReference type="PROSITE" id="PS51144">
    <property type="entry name" value="ALPHA_CA_2"/>
    <property type="match status" value="1"/>
</dbReference>
<feature type="chain" id="PRO_5025088758" description="Carbonic anhydrase" evidence="10">
    <location>
        <begin position="22"/>
        <end position="245"/>
    </location>
</feature>
<evidence type="ECO:0000313" key="13">
    <source>
        <dbReference type="Proteomes" id="UP000287853"/>
    </source>
</evidence>
<evidence type="ECO:0000256" key="9">
    <source>
        <dbReference type="ARBA" id="ARBA00048348"/>
    </source>
</evidence>
<evidence type="ECO:0000256" key="5">
    <source>
        <dbReference type="ARBA" id="ARBA00014628"/>
    </source>
</evidence>
<dbReference type="SUPFAM" id="SSF51069">
    <property type="entry name" value="Carbonic anhydrase"/>
    <property type="match status" value="1"/>
</dbReference>
<reference evidence="12 13" key="1">
    <citation type="submission" date="2017-01" db="EMBL/GenBank/DDBJ databases">
        <title>The cable genome- insights into the physiology and evolution of filamentous bacteria capable of sulfide oxidation via long distance electron transfer.</title>
        <authorList>
            <person name="Schreiber L."/>
            <person name="Bjerg J.T."/>
            <person name="Boggild A."/>
            <person name="Van De Vossenberg J."/>
            <person name="Meysman F."/>
            <person name="Nielsen L.P."/>
            <person name="Schramm A."/>
            <person name="Kjeldsen K.U."/>
        </authorList>
    </citation>
    <scope>NUCLEOTIDE SEQUENCE [LARGE SCALE GENOMIC DNA]</scope>
    <source>
        <strain evidence="12">MCF</strain>
    </source>
</reference>
<dbReference type="PANTHER" id="PTHR18952:SF265">
    <property type="entry name" value="CARBONIC ANHYDRASE"/>
    <property type="match status" value="1"/>
</dbReference>
<feature type="domain" description="Alpha-carbonic anhydrase" evidence="11">
    <location>
        <begin position="24"/>
        <end position="245"/>
    </location>
</feature>
<dbReference type="InterPro" id="IPR018338">
    <property type="entry name" value="Carbonic_anhydrase_a-class_CS"/>
</dbReference>
<evidence type="ECO:0000256" key="10">
    <source>
        <dbReference type="RuleBase" id="RU367011"/>
    </source>
</evidence>
<comment type="similarity">
    <text evidence="3 10">Belongs to the alpha-carbonic anhydrase family.</text>
</comment>
<comment type="cofactor">
    <cofactor evidence="1 10">
        <name>Zn(2+)</name>
        <dbReference type="ChEBI" id="CHEBI:29105"/>
    </cofactor>
</comment>
<keyword evidence="7 10" id="KW-0862">Zinc</keyword>
<dbReference type="GO" id="GO:0004089">
    <property type="term" value="F:carbonate dehydratase activity"/>
    <property type="evidence" value="ECO:0007669"/>
    <property type="project" value="UniProtKB-UniRule"/>
</dbReference>
<accession>A0A444IR55</accession>
<gene>
    <name evidence="12" type="ORF">H206_03044</name>
</gene>
<sequence>MKKIISAVTAALMLMAGNALASGGHWGYTGEGAPEHWGALDPAYALCAAGANQSPIDLTGLIESELEPISFNYTGLVTEVVHNGHAIQAEYTAGSTMTVNGNVFTLKQFHFHTPSENLINGKHFPMEAHFVHTDTHGNLAVIAVMYTIGKENAELKKIWQQMPTEAGKKAGMASQVRADRMMPENKEYYRFNGSLTTPPCTEGVLWLVMKNPVSVSEAQVKQLAEALKHPNNRPIQPLNARPVLQ</sequence>
<dbReference type="InterPro" id="IPR023561">
    <property type="entry name" value="Carbonic_anhydrase_a-class"/>
</dbReference>
<proteinExistence type="inferred from homology"/>
<feature type="signal peptide" evidence="10">
    <location>
        <begin position="1"/>
        <end position="21"/>
    </location>
</feature>
<dbReference type="PROSITE" id="PS00162">
    <property type="entry name" value="ALPHA_CA_1"/>
    <property type="match status" value="1"/>
</dbReference>
<evidence type="ECO:0000256" key="7">
    <source>
        <dbReference type="ARBA" id="ARBA00022833"/>
    </source>
</evidence>
<dbReference type="Pfam" id="PF00194">
    <property type="entry name" value="Carb_anhydrase"/>
    <property type="match status" value="1"/>
</dbReference>
<evidence type="ECO:0000259" key="11">
    <source>
        <dbReference type="PROSITE" id="PS51144"/>
    </source>
</evidence>
<dbReference type="Gene3D" id="3.10.200.10">
    <property type="entry name" value="Alpha carbonic anhydrase"/>
    <property type="match status" value="1"/>
</dbReference>
<comment type="function">
    <text evidence="2 10">Reversible hydration of carbon dioxide.</text>
</comment>
<name>A0A444IR55_9BACT</name>
<evidence type="ECO:0000256" key="6">
    <source>
        <dbReference type="ARBA" id="ARBA00022723"/>
    </source>
</evidence>
<evidence type="ECO:0000256" key="8">
    <source>
        <dbReference type="ARBA" id="ARBA00023239"/>
    </source>
</evidence>
<dbReference type="Proteomes" id="UP000287853">
    <property type="component" value="Unassembled WGS sequence"/>
</dbReference>
<evidence type="ECO:0000256" key="1">
    <source>
        <dbReference type="ARBA" id="ARBA00001947"/>
    </source>
</evidence>
<comment type="caution">
    <text evidence="12">The sequence shown here is derived from an EMBL/GenBank/DDBJ whole genome shotgun (WGS) entry which is preliminary data.</text>
</comment>
<evidence type="ECO:0000256" key="3">
    <source>
        <dbReference type="ARBA" id="ARBA00010718"/>
    </source>
</evidence>
<dbReference type="GO" id="GO:0008270">
    <property type="term" value="F:zinc ion binding"/>
    <property type="evidence" value="ECO:0007669"/>
    <property type="project" value="UniProtKB-UniRule"/>
</dbReference>
<organism evidence="12 13">
    <name type="scientific">Candidatus Electrothrix aarhusensis</name>
    <dbReference type="NCBI Taxonomy" id="1859131"/>
    <lineage>
        <taxon>Bacteria</taxon>
        <taxon>Pseudomonadati</taxon>
        <taxon>Thermodesulfobacteriota</taxon>
        <taxon>Desulfobulbia</taxon>
        <taxon>Desulfobulbales</taxon>
        <taxon>Desulfobulbaceae</taxon>
        <taxon>Candidatus Electrothrix</taxon>
    </lineage>
</organism>
<comment type="catalytic activity">
    <reaction evidence="9 10">
        <text>hydrogencarbonate + H(+) = CO2 + H2O</text>
        <dbReference type="Rhea" id="RHEA:10748"/>
        <dbReference type="ChEBI" id="CHEBI:15377"/>
        <dbReference type="ChEBI" id="CHEBI:15378"/>
        <dbReference type="ChEBI" id="CHEBI:16526"/>
        <dbReference type="ChEBI" id="CHEBI:17544"/>
        <dbReference type="EC" id="4.2.1.1"/>
    </reaction>
</comment>
<evidence type="ECO:0000256" key="2">
    <source>
        <dbReference type="ARBA" id="ARBA00002904"/>
    </source>
</evidence>
<keyword evidence="8 10" id="KW-0456">Lyase</keyword>
<evidence type="ECO:0000313" key="12">
    <source>
        <dbReference type="EMBL" id="RWX43205.1"/>
    </source>
</evidence>
<dbReference type="CDD" id="cd03124">
    <property type="entry name" value="alpha_CA_prokaryotic_like"/>
    <property type="match status" value="1"/>
</dbReference>
<keyword evidence="13" id="KW-1185">Reference proteome</keyword>
<dbReference type="EC" id="4.2.1.1" evidence="4 10"/>
<keyword evidence="6 10" id="KW-0479">Metal-binding</keyword>
<dbReference type="AlphaFoldDB" id="A0A444IR55"/>
<dbReference type="PANTHER" id="PTHR18952">
    <property type="entry name" value="CARBONIC ANHYDRASE"/>
    <property type="match status" value="1"/>
</dbReference>
<protein>
    <recommendedName>
        <fullName evidence="5 10">Carbonic anhydrase</fullName>
        <ecNumber evidence="4 10">4.2.1.1</ecNumber>
    </recommendedName>
</protein>
<dbReference type="SMART" id="SM01057">
    <property type="entry name" value="Carb_anhydrase"/>
    <property type="match status" value="1"/>
</dbReference>
<evidence type="ECO:0000256" key="4">
    <source>
        <dbReference type="ARBA" id="ARBA00012925"/>
    </source>
</evidence>
<dbReference type="InterPro" id="IPR041891">
    <property type="entry name" value="Alpha_CA_prokaryot-like"/>
</dbReference>
<dbReference type="EMBL" id="MTKO01000128">
    <property type="protein sequence ID" value="RWX43205.1"/>
    <property type="molecule type" value="Genomic_DNA"/>
</dbReference>
<dbReference type="InterPro" id="IPR036398">
    <property type="entry name" value="CA_dom_sf"/>
</dbReference>
<keyword evidence="10" id="KW-0732">Signal</keyword>